<dbReference type="EMBL" id="FQVC01000003">
    <property type="protein sequence ID" value="SHE88328.1"/>
    <property type="molecule type" value="Genomic_DNA"/>
</dbReference>
<dbReference type="PATRIC" id="fig|1121477.3.peg.1565"/>
<organism evidence="2 4">
    <name type="scientific">Devosia limi DSM 17137</name>
    <dbReference type="NCBI Taxonomy" id="1121477"/>
    <lineage>
        <taxon>Bacteria</taxon>
        <taxon>Pseudomonadati</taxon>
        <taxon>Pseudomonadota</taxon>
        <taxon>Alphaproteobacteria</taxon>
        <taxon>Hyphomicrobiales</taxon>
        <taxon>Devosiaceae</taxon>
        <taxon>Devosia</taxon>
    </lineage>
</organism>
<evidence type="ECO:0008006" key="6">
    <source>
        <dbReference type="Google" id="ProtNLM"/>
    </source>
</evidence>
<protein>
    <recommendedName>
        <fullName evidence="6">HNH endonuclease</fullName>
    </recommendedName>
</protein>
<reference evidence="2 4" key="1">
    <citation type="submission" date="2015-03" db="EMBL/GenBank/DDBJ databases">
        <authorList>
            <person name="Hassan Y.I."/>
            <person name="Lepp D."/>
            <person name="Zhou T."/>
        </authorList>
    </citation>
    <scope>NUCLEOTIDE SEQUENCE [LARGE SCALE GENOMIC DNA]</scope>
    <source>
        <strain evidence="2 4">DSM 17137</strain>
    </source>
</reference>
<keyword evidence="4" id="KW-1185">Reference proteome</keyword>
<dbReference type="AlphaFoldDB" id="A0A0F5LXS1"/>
<dbReference type="Proteomes" id="UP000184533">
    <property type="component" value="Unassembled WGS sequence"/>
</dbReference>
<evidence type="ECO:0000313" key="4">
    <source>
        <dbReference type="Proteomes" id="UP000033608"/>
    </source>
</evidence>
<dbReference type="Proteomes" id="UP000033608">
    <property type="component" value="Unassembled WGS sequence"/>
</dbReference>
<evidence type="ECO:0000313" key="3">
    <source>
        <dbReference type="EMBL" id="SHE88328.1"/>
    </source>
</evidence>
<reference evidence="3 5" key="2">
    <citation type="submission" date="2016-11" db="EMBL/GenBank/DDBJ databases">
        <authorList>
            <person name="Jaros S."/>
            <person name="Januszkiewicz K."/>
            <person name="Wedrychowicz H."/>
        </authorList>
    </citation>
    <scope>NUCLEOTIDE SEQUENCE [LARGE SCALE GENOMIC DNA]</scope>
    <source>
        <strain evidence="3 5">DSM 17137</strain>
    </source>
</reference>
<name>A0A0F5LXS1_9HYPH</name>
<feature type="compositionally biased region" description="Basic and acidic residues" evidence="1">
    <location>
        <begin position="94"/>
        <end position="105"/>
    </location>
</feature>
<evidence type="ECO:0000256" key="1">
    <source>
        <dbReference type="SAM" id="MobiDB-lite"/>
    </source>
</evidence>
<dbReference type="OrthoDB" id="5292295at2"/>
<feature type="region of interest" description="Disordered" evidence="1">
    <location>
        <begin position="94"/>
        <end position="116"/>
    </location>
</feature>
<proteinExistence type="predicted"/>
<dbReference type="EMBL" id="LAJF01000036">
    <property type="protein sequence ID" value="KKB86457.1"/>
    <property type="molecule type" value="Genomic_DNA"/>
</dbReference>
<evidence type="ECO:0000313" key="5">
    <source>
        <dbReference type="Proteomes" id="UP000184533"/>
    </source>
</evidence>
<gene>
    <name evidence="3" type="ORF">SAMN02745223_01312</name>
    <name evidence="2" type="ORF">VW29_02550</name>
</gene>
<dbReference type="STRING" id="1121477.SAMN02745223_01312"/>
<sequence>MARPHHRRSPQAEAYRKHYWTNRWKRARAEQLFKQPLCENCLRYGRVTVATVCDHVDPKTKLDPNTFFAGPFQSLCDADPWRCHSKVKQSEERLGYVKGSTEDGRPVAADHPWNRG</sequence>
<accession>A0A0F5LXS1</accession>
<dbReference type="RefSeq" id="WP_046133786.1">
    <property type="nucleotide sequence ID" value="NZ_FQVC01000003.1"/>
</dbReference>
<evidence type="ECO:0000313" key="2">
    <source>
        <dbReference type="EMBL" id="KKB86457.1"/>
    </source>
</evidence>